<organism evidence="2 3">
    <name type="scientific">Blastococcus colisei</name>
    <dbReference type="NCBI Taxonomy" id="1564162"/>
    <lineage>
        <taxon>Bacteria</taxon>
        <taxon>Bacillati</taxon>
        <taxon>Actinomycetota</taxon>
        <taxon>Actinomycetes</taxon>
        <taxon>Geodermatophilales</taxon>
        <taxon>Geodermatophilaceae</taxon>
        <taxon>Blastococcus</taxon>
    </lineage>
</organism>
<dbReference type="EMBL" id="VFQE01000001">
    <property type="protein sequence ID" value="TQN42959.1"/>
    <property type="molecule type" value="Genomic_DNA"/>
</dbReference>
<keyword evidence="1" id="KW-0472">Membrane</keyword>
<dbReference type="OrthoDB" id="5194548at2"/>
<evidence type="ECO:0000313" key="3">
    <source>
        <dbReference type="Proteomes" id="UP000319865"/>
    </source>
</evidence>
<evidence type="ECO:0000256" key="1">
    <source>
        <dbReference type="SAM" id="Phobius"/>
    </source>
</evidence>
<protein>
    <submittedName>
        <fullName evidence="2">Uncharacterized protein</fullName>
    </submittedName>
</protein>
<feature type="transmembrane region" description="Helical" evidence="1">
    <location>
        <begin position="6"/>
        <end position="23"/>
    </location>
</feature>
<keyword evidence="1" id="KW-0812">Transmembrane</keyword>
<feature type="transmembrane region" description="Helical" evidence="1">
    <location>
        <begin position="127"/>
        <end position="144"/>
    </location>
</feature>
<accession>A0A543PFV2</accession>
<gene>
    <name evidence="2" type="ORF">FHU33_2378</name>
</gene>
<reference evidence="2 3" key="1">
    <citation type="submission" date="2019-06" db="EMBL/GenBank/DDBJ databases">
        <title>Sequencing the genomes of 1000 actinobacteria strains.</title>
        <authorList>
            <person name="Klenk H.-P."/>
        </authorList>
    </citation>
    <scope>NUCLEOTIDE SEQUENCE [LARGE SCALE GENOMIC DNA]</scope>
    <source>
        <strain evidence="2 3">DSM 46837</strain>
    </source>
</reference>
<sequence>MTAAWLTIALLLVGAPLLAWWLGGRTFWARLRPGRDPDPWGDVVRRHRLSAGEAARLGREVARGVRFDDERQRAAAVDLAGLLLGQGLFPDGASRTQRVLVVVLVLWLTAVLARVVFLLVSGRPQDVNWVTVLIWAGAILWHRTRRRGLRRTIALNS</sequence>
<keyword evidence="1" id="KW-1133">Transmembrane helix</keyword>
<dbReference type="Proteomes" id="UP000319865">
    <property type="component" value="Unassembled WGS sequence"/>
</dbReference>
<dbReference type="AlphaFoldDB" id="A0A543PFV2"/>
<feature type="transmembrane region" description="Helical" evidence="1">
    <location>
        <begin position="99"/>
        <end position="121"/>
    </location>
</feature>
<dbReference type="RefSeq" id="WP_142025527.1">
    <property type="nucleotide sequence ID" value="NZ_VFQE01000001.1"/>
</dbReference>
<name>A0A543PFV2_9ACTN</name>
<comment type="caution">
    <text evidence="2">The sequence shown here is derived from an EMBL/GenBank/DDBJ whole genome shotgun (WGS) entry which is preliminary data.</text>
</comment>
<evidence type="ECO:0000313" key="2">
    <source>
        <dbReference type="EMBL" id="TQN42959.1"/>
    </source>
</evidence>
<proteinExistence type="predicted"/>
<keyword evidence="3" id="KW-1185">Reference proteome</keyword>